<dbReference type="OrthoDB" id="9816557at2"/>
<accession>V7I362</accession>
<dbReference type="eggNOG" id="COG4193">
    <property type="taxonomic scope" value="Bacteria"/>
</dbReference>
<dbReference type="InterPro" id="IPR052354">
    <property type="entry name" value="Cell_Wall_Dynamics_Protein"/>
</dbReference>
<dbReference type="Pfam" id="PF17957">
    <property type="entry name" value="Big_7"/>
    <property type="match status" value="1"/>
</dbReference>
<comment type="caution">
    <text evidence="4">The sequence shown here is derived from an EMBL/GenBank/DDBJ whole genome shotgun (WGS) entry which is preliminary data.</text>
</comment>
<dbReference type="Proteomes" id="UP000017747">
    <property type="component" value="Unassembled WGS sequence"/>
</dbReference>
<feature type="chain" id="PRO_5004762434" evidence="2">
    <location>
        <begin position="38"/>
        <end position="824"/>
    </location>
</feature>
<dbReference type="InterPro" id="IPR044081">
    <property type="entry name" value="DUF5776"/>
</dbReference>
<evidence type="ECO:0000256" key="2">
    <source>
        <dbReference type="SAM" id="SignalP"/>
    </source>
</evidence>
<dbReference type="PATRIC" id="fig|994573.3.peg.1955"/>
<protein>
    <submittedName>
        <fullName evidence="4">Beta-N-acetylglucosaminidase</fullName>
    </submittedName>
</protein>
<sequence>MLSKKTRMALVKAGVALTVTMASIGAGSLSGGEMAMAAVINTQTGTLTVKAASLWAYSSPNWSARTRTYPAGTSLKVVEKHEVDGRYMYKLENGLYISANTAYVSFSQDTASVPAPTPSPAPAEQAGDVRVTTANLNMRTGPGTGYSIMTTIPKGSSVAVASVTGGWAKVTYGGRTGYVSSGYLSAPVSAPAPTPTPAPEAPSGDVRKTTANLNMRTGPGTGYSILMTIPNGSSVTVSSVSGGWAKVTYGGKSGYVSTSYLTQPVTTTPAPAPEPVIPSEDKRTTLYNLNMRTGPGTGYSILVTIPKGASIPVASVSGGWAKVTYGGRTGYVAAAYLSEPQAPVVKPDLPMIMTVDASPKESYSNEDITIKGWALDDSGIKEVVILLDGVQIGTASRYSRPDVENAYTSYESRANSGFEFTIPKSSVSIGTHTVTVRAVGIDGTTKENTYTAVMVKESPVVKVTSHTGGAVVRTEKTTIEGFALNVAGVAQVSVELNGTKVGNAVIGLARTGMESYTAYSDASKSGFSFIFDTKTMVQGNNTIKLVMTGKDGTLKSETITLVSNEFYVEKAYSETLTYYAKAELAKGSAIKQVDGKWVAATVDDIRYYMDPANFMNDYIGKYMFMKLSYIEVDTAVLEQMLAGKGILSGKAQVFKDACKSNNINPIYVIAHALLETGNGTSVLANGVLVKEKHVVFNDLYSPVIPVDPPVTVYNMFGIGAYDGNAVLWGSERALDRGWTTPDLAIAGGIKFLAESYINNATYMQNTLYTMRYRFEGYGLWHQYSTDIAWHYKQARIIQREFSKIPNLPRFEFEIPTFKEELPSQ</sequence>
<feature type="domain" description="SH3b" evidence="3">
    <location>
        <begin position="126"/>
        <end position="188"/>
    </location>
</feature>
<dbReference type="Pfam" id="PF01832">
    <property type="entry name" value="Glucosaminidase"/>
    <property type="match status" value="1"/>
</dbReference>
<dbReference type="Pfam" id="PF19087">
    <property type="entry name" value="DUF5776"/>
    <property type="match status" value="1"/>
</dbReference>
<dbReference type="Gene3D" id="2.30.30.40">
    <property type="entry name" value="SH3 Domains"/>
    <property type="match status" value="3"/>
</dbReference>
<evidence type="ECO:0000256" key="1">
    <source>
        <dbReference type="SAM" id="MobiDB-lite"/>
    </source>
</evidence>
<dbReference type="Gene3D" id="1.10.530.10">
    <property type="match status" value="1"/>
</dbReference>
<dbReference type="SMART" id="SM00287">
    <property type="entry name" value="SH3b"/>
    <property type="match status" value="3"/>
</dbReference>
<dbReference type="InterPro" id="IPR013783">
    <property type="entry name" value="Ig-like_fold"/>
</dbReference>
<dbReference type="Gene3D" id="2.60.40.10">
    <property type="entry name" value="Immunoglobulins"/>
    <property type="match status" value="1"/>
</dbReference>
<dbReference type="eggNOG" id="COG3103">
    <property type="taxonomic scope" value="Bacteria"/>
</dbReference>
<feature type="domain" description="SH3b" evidence="3">
    <location>
        <begin position="279"/>
        <end position="341"/>
    </location>
</feature>
<dbReference type="InterPro" id="IPR002901">
    <property type="entry name" value="MGlyc_endo_b_GlcNAc-like_dom"/>
</dbReference>
<feature type="domain" description="SH3b" evidence="3">
    <location>
        <begin position="203"/>
        <end position="265"/>
    </location>
</feature>
<evidence type="ECO:0000313" key="4">
    <source>
        <dbReference type="EMBL" id="ETA80680.1"/>
    </source>
</evidence>
<dbReference type="PANTHER" id="PTHR34408:SF1">
    <property type="entry name" value="GLYCOSYL HYDROLASE FAMILY 19 DOMAIN-CONTAINING PROTEIN HI_1415"/>
    <property type="match status" value="1"/>
</dbReference>
<gene>
    <name evidence="4" type="ORF">T472_0210525</name>
</gene>
<dbReference type="InterPro" id="IPR003646">
    <property type="entry name" value="SH3-like_bac-type"/>
</dbReference>
<dbReference type="Pfam" id="PF08239">
    <property type="entry name" value="SH3_3"/>
    <property type="match status" value="3"/>
</dbReference>
<reference evidence="4 5" key="1">
    <citation type="journal article" date="2014" name="Genome Announc.">
        <title>Genome Sequence of Youngiibacter fragilis, the Type Strain of the Genus Youngiibacter.</title>
        <authorList>
            <person name="Wawrik C.B."/>
            <person name="Callaghan A.V."/>
            <person name="Stamps B.W."/>
            <person name="Wawrik B."/>
        </authorList>
    </citation>
    <scope>NUCLEOTIDE SEQUENCE [LARGE SCALE GENOMIC DNA]</scope>
    <source>
        <strain evidence="4 5">232.1</strain>
    </source>
</reference>
<keyword evidence="5" id="KW-1185">Reference proteome</keyword>
<evidence type="ECO:0000259" key="3">
    <source>
        <dbReference type="PROSITE" id="PS51781"/>
    </source>
</evidence>
<dbReference type="GO" id="GO:0004040">
    <property type="term" value="F:amidase activity"/>
    <property type="evidence" value="ECO:0007669"/>
    <property type="project" value="InterPro"/>
</dbReference>
<dbReference type="eggNOG" id="COG3807">
    <property type="taxonomic scope" value="Bacteria"/>
</dbReference>
<dbReference type="SMART" id="SM00047">
    <property type="entry name" value="LYZ2"/>
    <property type="match status" value="1"/>
</dbReference>
<dbReference type="RefSeq" id="WP_023863565.1">
    <property type="nucleotide sequence ID" value="NZ_AXUN02000177.1"/>
</dbReference>
<dbReference type="STRING" id="994573.T472_0210525"/>
<feature type="compositionally biased region" description="Pro residues" evidence="1">
    <location>
        <begin position="190"/>
        <end position="200"/>
    </location>
</feature>
<feature type="signal peptide" evidence="2">
    <location>
        <begin position="1"/>
        <end position="37"/>
    </location>
</feature>
<dbReference type="PROSITE" id="PS51781">
    <property type="entry name" value="SH3B"/>
    <property type="match status" value="3"/>
</dbReference>
<proteinExistence type="predicted"/>
<feature type="region of interest" description="Disordered" evidence="1">
    <location>
        <begin position="188"/>
        <end position="212"/>
    </location>
</feature>
<name>V7I362_9CLOT</name>
<dbReference type="PANTHER" id="PTHR34408">
    <property type="entry name" value="FAMILY PROTEIN, PUTATIVE-RELATED"/>
    <property type="match status" value="1"/>
</dbReference>
<dbReference type="EMBL" id="AXUN02000177">
    <property type="protein sequence ID" value="ETA80680.1"/>
    <property type="molecule type" value="Genomic_DNA"/>
</dbReference>
<organism evidence="4 5">
    <name type="scientific">Youngiibacter fragilis 232.1</name>
    <dbReference type="NCBI Taxonomy" id="994573"/>
    <lineage>
        <taxon>Bacteria</taxon>
        <taxon>Bacillati</taxon>
        <taxon>Bacillota</taxon>
        <taxon>Clostridia</taxon>
        <taxon>Eubacteriales</taxon>
        <taxon>Clostridiaceae</taxon>
        <taxon>Youngiibacter</taxon>
    </lineage>
</organism>
<keyword evidence="2" id="KW-0732">Signal</keyword>
<evidence type="ECO:0000313" key="5">
    <source>
        <dbReference type="Proteomes" id="UP000017747"/>
    </source>
</evidence>
<dbReference type="AlphaFoldDB" id="V7I362"/>